<keyword evidence="2" id="KW-1185">Reference proteome</keyword>
<evidence type="ECO:0000313" key="1">
    <source>
        <dbReference type="EMBL" id="SKB05112.1"/>
    </source>
</evidence>
<protein>
    <recommendedName>
        <fullName evidence="3">DUF3277 domain-containing protein</fullName>
    </recommendedName>
</protein>
<sequence>MSVNTYDPLDTNVVVNNTILTGFADGTFINVERDEESYTAHVGAKGEVARARNANKMGKITVTLSQDSPSNSILSKMARGKDTFSVSVVDQNFGSTSGGNDCWIEKPPNLEFGKEISEREWIIVVPVLEIDE</sequence>
<name>A0A1T4YTM6_9BACL</name>
<evidence type="ECO:0008006" key="3">
    <source>
        <dbReference type="Google" id="ProtNLM"/>
    </source>
</evidence>
<dbReference type="InterPro" id="IPR021695">
    <property type="entry name" value="Phage_KPP10_Orf10"/>
</dbReference>
<dbReference type="Proteomes" id="UP000190042">
    <property type="component" value="Unassembled WGS sequence"/>
</dbReference>
<dbReference type="NCBIfam" id="NF047581">
    <property type="entry name" value="gp105_phage_fam"/>
    <property type="match status" value="1"/>
</dbReference>
<organism evidence="1 2">
    <name type="scientific">Sporosarcina newyorkensis</name>
    <dbReference type="NCBI Taxonomy" id="759851"/>
    <lineage>
        <taxon>Bacteria</taxon>
        <taxon>Bacillati</taxon>
        <taxon>Bacillota</taxon>
        <taxon>Bacilli</taxon>
        <taxon>Bacillales</taxon>
        <taxon>Caryophanaceae</taxon>
        <taxon>Sporosarcina</taxon>
    </lineage>
</organism>
<dbReference type="EMBL" id="FUYJ01000009">
    <property type="protein sequence ID" value="SKB05112.1"/>
    <property type="molecule type" value="Genomic_DNA"/>
</dbReference>
<dbReference type="Pfam" id="PF11681">
    <property type="entry name" value="Phage_Tube_PhiTE"/>
    <property type="match status" value="1"/>
</dbReference>
<proteinExistence type="predicted"/>
<dbReference type="AlphaFoldDB" id="A0A1T4YTM6"/>
<evidence type="ECO:0000313" key="2">
    <source>
        <dbReference type="Proteomes" id="UP000190042"/>
    </source>
</evidence>
<accession>A0A1T4YTM6</accession>
<gene>
    <name evidence="1" type="ORF">SAMN04244570_3558</name>
</gene>
<reference evidence="2" key="1">
    <citation type="submission" date="2017-02" db="EMBL/GenBank/DDBJ databases">
        <authorList>
            <person name="Varghese N."/>
            <person name="Submissions S."/>
        </authorList>
    </citation>
    <scope>NUCLEOTIDE SEQUENCE [LARGE SCALE GENOMIC DNA]</scope>
    <source>
        <strain evidence="2">DSM 23966</strain>
    </source>
</reference>
<dbReference type="RefSeq" id="WP_078818524.1">
    <property type="nucleotide sequence ID" value="NZ_FUYJ01000009.1"/>
</dbReference>